<keyword evidence="2" id="KW-1185">Reference proteome</keyword>
<name>A0ABR4LT82_9EURO</name>
<dbReference type="Proteomes" id="UP001610432">
    <property type="component" value="Unassembled WGS sequence"/>
</dbReference>
<dbReference type="GeneID" id="98147914"/>
<evidence type="ECO:0000313" key="2">
    <source>
        <dbReference type="Proteomes" id="UP001610432"/>
    </source>
</evidence>
<organism evidence="1 2">
    <name type="scientific">Aspergillus lucknowensis</name>
    <dbReference type="NCBI Taxonomy" id="176173"/>
    <lineage>
        <taxon>Eukaryota</taxon>
        <taxon>Fungi</taxon>
        <taxon>Dikarya</taxon>
        <taxon>Ascomycota</taxon>
        <taxon>Pezizomycotina</taxon>
        <taxon>Eurotiomycetes</taxon>
        <taxon>Eurotiomycetidae</taxon>
        <taxon>Eurotiales</taxon>
        <taxon>Aspergillaceae</taxon>
        <taxon>Aspergillus</taxon>
        <taxon>Aspergillus subgen. Nidulantes</taxon>
    </lineage>
</organism>
<sequence>MSDGVQPGAPFYQNLGIYSALAAVKLTSDEGSVTTLWTTICAVYFPPGDGFKTAVNKPVLQDSTQPDLAVVRIVLSYVQLRGSVDLHEKQILVIECKRPSRDTPAEWSSATEQLRHYCENNVNASTRILAATAIGRKVKFWRYDAPSLLPLSNVLDLSETQSQNEAIRMLNYVRNTGYAWTESGGPP</sequence>
<evidence type="ECO:0000313" key="1">
    <source>
        <dbReference type="EMBL" id="KAL2867741.1"/>
    </source>
</evidence>
<proteinExistence type="predicted"/>
<dbReference type="EMBL" id="JBFXLQ010000017">
    <property type="protein sequence ID" value="KAL2867741.1"/>
    <property type="molecule type" value="Genomic_DNA"/>
</dbReference>
<comment type="caution">
    <text evidence="1">The sequence shown here is derived from an EMBL/GenBank/DDBJ whole genome shotgun (WGS) entry which is preliminary data.</text>
</comment>
<protein>
    <submittedName>
        <fullName evidence="1">Uncharacterized protein</fullName>
    </submittedName>
</protein>
<reference evidence="1 2" key="1">
    <citation type="submission" date="2024-07" db="EMBL/GenBank/DDBJ databases">
        <title>Section-level genome sequencing and comparative genomics of Aspergillus sections Usti and Cavernicolus.</title>
        <authorList>
            <consortium name="Lawrence Berkeley National Laboratory"/>
            <person name="Nybo J.L."/>
            <person name="Vesth T.C."/>
            <person name="Theobald S."/>
            <person name="Frisvad J.C."/>
            <person name="Larsen T.O."/>
            <person name="Kjaerboelling I."/>
            <person name="Rothschild-Mancinelli K."/>
            <person name="Lyhne E.K."/>
            <person name="Kogle M.E."/>
            <person name="Barry K."/>
            <person name="Clum A."/>
            <person name="Na H."/>
            <person name="Ledsgaard L."/>
            <person name="Lin J."/>
            <person name="Lipzen A."/>
            <person name="Kuo A."/>
            <person name="Riley R."/>
            <person name="Mondo S."/>
            <person name="Labutti K."/>
            <person name="Haridas S."/>
            <person name="Pangalinan J."/>
            <person name="Salamov A.A."/>
            <person name="Simmons B.A."/>
            <person name="Magnuson J.K."/>
            <person name="Chen J."/>
            <person name="Drula E."/>
            <person name="Henrissat B."/>
            <person name="Wiebenga A."/>
            <person name="Lubbers R.J."/>
            <person name="Gomes A.C."/>
            <person name="Macurrencykelacurrency M.R."/>
            <person name="Stajich J."/>
            <person name="Grigoriev I.V."/>
            <person name="Mortensen U.H."/>
            <person name="De Vries R.P."/>
            <person name="Baker S.E."/>
            <person name="Andersen M.R."/>
        </authorList>
    </citation>
    <scope>NUCLEOTIDE SEQUENCE [LARGE SCALE GENOMIC DNA]</scope>
    <source>
        <strain evidence="1 2">CBS 449.75</strain>
    </source>
</reference>
<accession>A0ABR4LT82</accession>
<gene>
    <name evidence="1" type="ORF">BJX67DRAFT_380685</name>
</gene>
<dbReference type="RefSeq" id="XP_070886720.1">
    <property type="nucleotide sequence ID" value="XM_071032842.1"/>
</dbReference>